<keyword evidence="2" id="KW-1133">Transmembrane helix</keyword>
<protein>
    <recommendedName>
        <fullName evidence="5">Type II secretion system protein</fullName>
    </recommendedName>
</protein>
<dbReference type="GeneID" id="79841512"/>
<evidence type="ECO:0008006" key="5">
    <source>
        <dbReference type="Google" id="ProtNLM"/>
    </source>
</evidence>
<reference evidence="3 4" key="1">
    <citation type="submission" date="2018-03" db="EMBL/GenBank/DDBJ databases">
        <title>Lachnoclostridium SNUG30386 gen.nov., sp.nov., isolated from human faeces.</title>
        <authorList>
            <person name="Seo B."/>
            <person name="Jeon K."/>
            <person name="Ko G."/>
        </authorList>
    </citation>
    <scope>NUCLEOTIDE SEQUENCE [LARGE SCALE GENOMIC DNA]</scope>
    <source>
        <strain evidence="3 4">SNUG30386</strain>
    </source>
</reference>
<evidence type="ECO:0000256" key="1">
    <source>
        <dbReference type="SAM" id="MobiDB-lite"/>
    </source>
</evidence>
<gene>
    <name evidence="3" type="ORF">C7U56_02820</name>
</gene>
<evidence type="ECO:0000256" key="2">
    <source>
        <dbReference type="SAM" id="Phobius"/>
    </source>
</evidence>
<organism evidence="3 4">
    <name type="scientific">Clostridium fessum</name>
    <dbReference type="NCBI Taxonomy" id="2126740"/>
    <lineage>
        <taxon>Bacteria</taxon>
        <taxon>Bacillati</taxon>
        <taxon>Bacillota</taxon>
        <taxon>Clostridia</taxon>
        <taxon>Eubacteriales</taxon>
        <taxon>Clostridiaceae</taxon>
        <taxon>Clostridium</taxon>
    </lineage>
</organism>
<dbReference type="AlphaFoldDB" id="A0A2T3FUF0"/>
<accession>A0A2T3FUF0</accession>
<sequence>MKKNQHGFTLAELLVVIAIVGILAAISIPIFTAQRKKAVIAANQANVRAAKAAAVAMLYGSKESLERYENQPQKQYRYYRYNVKEGKIVCQAEGENAHIEYAQGSGTKKVNDLGQEYRKTAMEAKTPCTDILVYIGNPAANPYANTSPLQTAPFYEGNEVGGTSQNPFGPKPGFGAK</sequence>
<dbReference type="NCBIfam" id="TIGR02532">
    <property type="entry name" value="IV_pilin_GFxxxE"/>
    <property type="match status" value="1"/>
</dbReference>
<dbReference type="Proteomes" id="UP000241048">
    <property type="component" value="Unassembled WGS sequence"/>
</dbReference>
<dbReference type="SUPFAM" id="SSF54523">
    <property type="entry name" value="Pili subunits"/>
    <property type="match status" value="1"/>
</dbReference>
<evidence type="ECO:0000313" key="4">
    <source>
        <dbReference type="Proteomes" id="UP000241048"/>
    </source>
</evidence>
<proteinExistence type="predicted"/>
<feature type="transmembrane region" description="Helical" evidence="2">
    <location>
        <begin position="7"/>
        <end position="31"/>
    </location>
</feature>
<keyword evidence="2" id="KW-0812">Transmembrane</keyword>
<dbReference type="Pfam" id="PF07963">
    <property type="entry name" value="N_methyl"/>
    <property type="match status" value="1"/>
</dbReference>
<dbReference type="RefSeq" id="WP_107000048.1">
    <property type="nucleotide sequence ID" value="NZ_DBFBUD010000170.1"/>
</dbReference>
<feature type="region of interest" description="Disordered" evidence="1">
    <location>
        <begin position="154"/>
        <end position="177"/>
    </location>
</feature>
<dbReference type="InterPro" id="IPR045584">
    <property type="entry name" value="Pilin-like"/>
</dbReference>
<keyword evidence="4" id="KW-1185">Reference proteome</keyword>
<name>A0A2T3FUF0_9CLOT</name>
<evidence type="ECO:0000313" key="3">
    <source>
        <dbReference type="EMBL" id="PST38881.1"/>
    </source>
</evidence>
<dbReference type="Gene3D" id="3.30.700.10">
    <property type="entry name" value="Glycoprotein, Type 4 Pilin"/>
    <property type="match status" value="1"/>
</dbReference>
<keyword evidence="2" id="KW-0472">Membrane</keyword>
<comment type="caution">
    <text evidence="3">The sequence shown here is derived from an EMBL/GenBank/DDBJ whole genome shotgun (WGS) entry which is preliminary data.</text>
</comment>
<dbReference type="InterPro" id="IPR012902">
    <property type="entry name" value="N_methyl_site"/>
</dbReference>
<dbReference type="EMBL" id="PYLO01000001">
    <property type="protein sequence ID" value="PST38881.1"/>
    <property type="molecule type" value="Genomic_DNA"/>
</dbReference>